<reference evidence="3" key="1">
    <citation type="submission" date="2016-08" db="EMBL/GenBank/DDBJ databases">
        <authorList>
            <person name="Seilhamer J.J."/>
        </authorList>
    </citation>
    <scope>NUCLEOTIDE SEQUENCE</scope>
    <source>
        <strain evidence="3">86</strain>
    </source>
</reference>
<dbReference type="PANTHER" id="PTHR36565">
    <property type="entry name" value="UPF0332 PROTEIN TM_1000"/>
    <property type="match status" value="1"/>
</dbReference>
<accession>A0A212LZ84</accession>
<gene>
    <name evidence="3" type="ORF">KL86SPO_50677</name>
</gene>
<sequence length="134" mass="15591">MQAEMLELAKYRIGKAKECLADAIDAFEENRLSNSINRSYYAMFHATRALLAPESFDSKKHSSILGYFNQHYIASKKIDACYYQMIANAFRVRNKTDYDDFYIVSKAEAQQQLDNAQAFVGFIDDFIADMRYYK</sequence>
<proteinExistence type="inferred from homology"/>
<evidence type="ECO:0000256" key="1">
    <source>
        <dbReference type="ARBA" id="ARBA00038248"/>
    </source>
</evidence>
<dbReference type="Pfam" id="PF05168">
    <property type="entry name" value="HEPN"/>
    <property type="match status" value="1"/>
</dbReference>
<dbReference type="RefSeq" id="WP_188399114.1">
    <property type="nucleotide sequence ID" value="NZ_LT608335.1"/>
</dbReference>
<comment type="similarity">
    <text evidence="1">Belongs to the UPF0332 family.</text>
</comment>
<evidence type="ECO:0000313" key="3">
    <source>
        <dbReference type="EMBL" id="SCM82905.1"/>
    </source>
</evidence>
<feature type="domain" description="HEPN" evidence="2">
    <location>
        <begin position="10"/>
        <end position="123"/>
    </location>
</feature>
<dbReference type="InterPro" id="IPR007842">
    <property type="entry name" value="HEPN_dom"/>
</dbReference>
<dbReference type="InterPro" id="IPR052226">
    <property type="entry name" value="UPF0332_toxin"/>
</dbReference>
<name>A0A212LZ84_9FIRM</name>
<dbReference type="PANTHER" id="PTHR36565:SF1">
    <property type="entry name" value="UPF0332 PROTEIN TM_1000"/>
    <property type="match status" value="1"/>
</dbReference>
<protein>
    <recommendedName>
        <fullName evidence="2">HEPN domain-containing protein</fullName>
    </recommendedName>
</protein>
<dbReference type="EMBL" id="FMJE01000005">
    <property type="protein sequence ID" value="SCM82905.1"/>
    <property type="molecule type" value="Genomic_DNA"/>
</dbReference>
<evidence type="ECO:0000259" key="2">
    <source>
        <dbReference type="Pfam" id="PF05168"/>
    </source>
</evidence>
<organism evidence="3">
    <name type="scientific">uncultured Sporomusa sp</name>
    <dbReference type="NCBI Taxonomy" id="307249"/>
    <lineage>
        <taxon>Bacteria</taxon>
        <taxon>Bacillati</taxon>
        <taxon>Bacillota</taxon>
        <taxon>Negativicutes</taxon>
        <taxon>Selenomonadales</taxon>
        <taxon>Sporomusaceae</taxon>
        <taxon>Sporomusa</taxon>
        <taxon>environmental samples</taxon>
    </lineage>
</organism>
<dbReference type="Gene3D" id="1.20.120.330">
    <property type="entry name" value="Nucleotidyltransferases domain 2"/>
    <property type="match status" value="1"/>
</dbReference>
<dbReference type="AlphaFoldDB" id="A0A212LZ84"/>